<name>A0A834SDB8_9FABA</name>
<dbReference type="EMBL" id="JAAIUW010000180">
    <property type="protein sequence ID" value="KAF7800756.1"/>
    <property type="molecule type" value="Genomic_DNA"/>
</dbReference>
<evidence type="ECO:0000313" key="3">
    <source>
        <dbReference type="Proteomes" id="UP000634136"/>
    </source>
</evidence>
<sequence length="70" mass="7178">MYEDASTATSDSGGGSGGGSKTSGGDGSELEACAVRQPSVGPRAGGGRSRDWRESNGRERRRARNADGFK</sequence>
<feature type="region of interest" description="Disordered" evidence="1">
    <location>
        <begin position="1"/>
        <end position="70"/>
    </location>
</feature>
<feature type="compositionally biased region" description="Low complexity" evidence="1">
    <location>
        <begin position="1"/>
        <end position="11"/>
    </location>
</feature>
<protein>
    <submittedName>
        <fullName evidence="2">Uncharacterized protein</fullName>
    </submittedName>
</protein>
<dbReference type="Proteomes" id="UP000634136">
    <property type="component" value="Unassembled WGS sequence"/>
</dbReference>
<evidence type="ECO:0000256" key="1">
    <source>
        <dbReference type="SAM" id="MobiDB-lite"/>
    </source>
</evidence>
<accession>A0A834SDB8</accession>
<proteinExistence type="predicted"/>
<organism evidence="2 3">
    <name type="scientific">Senna tora</name>
    <dbReference type="NCBI Taxonomy" id="362788"/>
    <lineage>
        <taxon>Eukaryota</taxon>
        <taxon>Viridiplantae</taxon>
        <taxon>Streptophyta</taxon>
        <taxon>Embryophyta</taxon>
        <taxon>Tracheophyta</taxon>
        <taxon>Spermatophyta</taxon>
        <taxon>Magnoliopsida</taxon>
        <taxon>eudicotyledons</taxon>
        <taxon>Gunneridae</taxon>
        <taxon>Pentapetalae</taxon>
        <taxon>rosids</taxon>
        <taxon>fabids</taxon>
        <taxon>Fabales</taxon>
        <taxon>Fabaceae</taxon>
        <taxon>Caesalpinioideae</taxon>
        <taxon>Cassia clade</taxon>
        <taxon>Senna</taxon>
    </lineage>
</organism>
<keyword evidence="3" id="KW-1185">Reference proteome</keyword>
<dbReference type="AlphaFoldDB" id="A0A834SDB8"/>
<reference evidence="2" key="1">
    <citation type="submission" date="2020-09" db="EMBL/GenBank/DDBJ databases">
        <title>Genome-Enabled Discovery of Anthraquinone Biosynthesis in Senna tora.</title>
        <authorList>
            <person name="Kang S.-H."/>
            <person name="Pandey R.P."/>
            <person name="Lee C.-M."/>
            <person name="Sim J.-S."/>
            <person name="Jeong J.-T."/>
            <person name="Choi B.-S."/>
            <person name="Jung M."/>
            <person name="Ginzburg D."/>
            <person name="Zhao K."/>
            <person name="Won S.Y."/>
            <person name="Oh T.-J."/>
            <person name="Yu Y."/>
            <person name="Kim N.-H."/>
            <person name="Lee O.R."/>
            <person name="Lee T.-H."/>
            <person name="Bashyal P."/>
            <person name="Kim T.-S."/>
            <person name="Lee W.-H."/>
            <person name="Kawkins C."/>
            <person name="Kim C.-K."/>
            <person name="Kim J.S."/>
            <person name="Ahn B.O."/>
            <person name="Rhee S.Y."/>
            <person name="Sohng J.K."/>
        </authorList>
    </citation>
    <scope>NUCLEOTIDE SEQUENCE</scope>
    <source>
        <tissue evidence="2">Leaf</tissue>
    </source>
</reference>
<gene>
    <name evidence="2" type="ORF">G2W53_044742</name>
</gene>
<feature type="compositionally biased region" description="Basic and acidic residues" evidence="1">
    <location>
        <begin position="48"/>
        <end position="70"/>
    </location>
</feature>
<feature type="compositionally biased region" description="Gly residues" evidence="1">
    <location>
        <begin position="12"/>
        <end position="27"/>
    </location>
</feature>
<evidence type="ECO:0000313" key="2">
    <source>
        <dbReference type="EMBL" id="KAF7800756.1"/>
    </source>
</evidence>
<comment type="caution">
    <text evidence="2">The sequence shown here is derived from an EMBL/GenBank/DDBJ whole genome shotgun (WGS) entry which is preliminary data.</text>
</comment>